<evidence type="ECO:0000256" key="2">
    <source>
        <dbReference type="ARBA" id="ARBA00022723"/>
    </source>
</evidence>
<dbReference type="GO" id="GO:0005634">
    <property type="term" value="C:nucleus"/>
    <property type="evidence" value="ECO:0007669"/>
    <property type="project" value="UniProtKB-SubCell"/>
</dbReference>
<dbReference type="SMART" id="SM00349">
    <property type="entry name" value="KRAB"/>
    <property type="match status" value="1"/>
</dbReference>
<feature type="compositionally biased region" description="Basic and acidic residues" evidence="11">
    <location>
        <begin position="293"/>
        <end position="304"/>
    </location>
</feature>
<keyword evidence="6" id="KW-0805">Transcription regulation</keyword>
<dbReference type="FunFam" id="3.30.160.60:FF:000384">
    <property type="entry name" value="Zinc finger protein 550"/>
    <property type="match status" value="1"/>
</dbReference>
<dbReference type="InterPro" id="IPR013087">
    <property type="entry name" value="Znf_C2H2_type"/>
</dbReference>
<evidence type="ECO:0000256" key="6">
    <source>
        <dbReference type="ARBA" id="ARBA00023015"/>
    </source>
</evidence>
<feature type="region of interest" description="Disordered" evidence="11">
    <location>
        <begin position="293"/>
        <end position="313"/>
    </location>
</feature>
<dbReference type="InterPro" id="IPR036236">
    <property type="entry name" value="Znf_C2H2_sf"/>
</dbReference>
<name>A0A6P5JJP0_PHACI</name>
<dbReference type="SUPFAM" id="SSF57667">
    <property type="entry name" value="beta-beta-alpha zinc fingers"/>
    <property type="match status" value="5"/>
</dbReference>
<dbReference type="SUPFAM" id="SSF109640">
    <property type="entry name" value="KRAB domain (Kruppel-associated box)"/>
    <property type="match status" value="1"/>
</dbReference>
<feature type="compositionally biased region" description="Polar residues" evidence="11">
    <location>
        <begin position="70"/>
        <end position="80"/>
    </location>
</feature>
<dbReference type="FunFam" id="3.30.160.60:FF:001498">
    <property type="entry name" value="Zinc finger protein 404"/>
    <property type="match status" value="1"/>
</dbReference>
<dbReference type="InterPro" id="IPR001909">
    <property type="entry name" value="KRAB"/>
</dbReference>
<feature type="domain" description="C2H2-type" evidence="12">
    <location>
        <begin position="621"/>
        <end position="648"/>
    </location>
</feature>
<dbReference type="InterPro" id="IPR050636">
    <property type="entry name" value="C2H2-ZF_domain-containing"/>
</dbReference>
<keyword evidence="5" id="KW-0862">Zinc</keyword>
<keyword evidence="7" id="KW-0238">DNA-binding</keyword>
<evidence type="ECO:0000313" key="15">
    <source>
        <dbReference type="RefSeq" id="XP_020834482.1"/>
    </source>
</evidence>
<dbReference type="Pfam" id="PF00096">
    <property type="entry name" value="zf-C2H2"/>
    <property type="match status" value="6"/>
</dbReference>
<feature type="domain" description="C2H2-type" evidence="12">
    <location>
        <begin position="565"/>
        <end position="592"/>
    </location>
</feature>
<dbReference type="Gene3D" id="3.30.160.60">
    <property type="entry name" value="Classic Zinc Finger"/>
    <property type="match status" value="10"/>
</dbReference>
<dbReference type="CDD" id="cd07765">
    <property type="entry name" value="KRAB_A-box"/>
    <property type="match status" value="1"/>
</dbReference>
<dbReference type="KEGG" id="pcw:110202583"/>
<dbReference type="FunFam" id="3.30.160.60:FF:001270">
    <property type="entry name" value="zinc finger protein 583 isoform X1"/>
    <property type="match status" value="1"/>
</dbReference>
<protein>
    <submittedName>
        <fullName evidence="15">Zinc finger protein 2 homolog</fullName>
    </submittedName>
</protein>
<feature type="region of interest" description="Disordered" evidence="11">
    <location>
        <begin position="70"/>
        <end position="100"/>
    </location>
</feature>
<feature type="domain" description="C2H2-type" evidence="12">
    <location>
        <begin position="537"/>
        <end position="564"/>
    </location>
</feature>
<dbReference type="SMART" id="SM00355">
    <property type="entry name" value="ZnF_C2H2"/>
    <property type="match status" value="10"/>
</dbReference>
<keyword evidence="9" id="KW-0539">Nucleus</keyword>
<evidence type="ECO:0000256" key="11">
    <source>
        <dbReference type="SAM" id="MobiDB-lite"/>
    </source>
</evidence>
<evidence type="ECO:0000256" key="3">
    <source>
        <dbReference type="ARBA" id="ARBA00022737"/>
    </source>
</evidence>
<evidence type="ECO:0000256" key="4">
    <source>
        <dbReference type="ARBA" id="ARBA00022771"/>
    </source>
</evidence>
<evidence type="ECO:0000259" key="13">
    <source>
        <dbReference type="PROSITE" id="PS50805"/>
    </source>
</evidence>
<dbReference type="FunFam" id="3.30.160.60:FF:000512">
    <property type="entry name" value="zinc finger protein 197 isoform X1"/>
    <property type="match status" value="1"/>
</dbReference>
<feature type="domain" description="C2H2-type" evidence="12">
    <location>
        <begin position="508"/>
        <end position="535"/>
    </location>
</feature>
<evidence type="ECO:0000256" key="5">
    <source>
        <dbReference type="ARBA" id="ARBA00022833"/>
    </source>
</evidence>
<dbReference type="PANTHER" id="PTHR47772:SF10">
    <property type="entry name" value="ZINC FINGER PROTEIN 358"/>
    <property type="match status" value="1"/>
</dbReference>
<dbReference type="GO" id="GO:0008270">
    <property type="term" value="F:zinc ion binding"/>
    <property type="evidence" value="ECO:0007669"/>
    <property type="project" value="UniProtKB-KW"/>
</dbReference>
<dbReference type="GeneID" id="110202583"/>
<evidence type="ECO:0000256" key="10">
    <source>
        <dbReference type="PROSITE-ProRule" id="PRU00042"/>
    </source>
</evidence>
<dbReference type="FunFam" id="3.30.160.60:FF:000524">
    <property type="entry name" value="Zinc finger protein 155"/>
    <property type="match status" value="1"/>
</dbReference>
<feature type="domain" description="C2H2-type" evidence="12">
    <location>
        <begin position="424"/>
        <end position="451"/>
    </location>
</feature>
<reference evidence="15" key="1">
    <citation type="submission" date="2025-08" db="UniProtKB">
        <authorList>
            <consortium name="RefSeq"/>
        </authorList>
    </citation>
    <scope>IDENTIFICATION</scope>
    <source>
        <tissue evidence="15">Spleen</tissue>
    </source>
</reference>
<comment type="subcellular location">
    <subcellularLocation>
        <location evidence="1">Nucleus</location>
    </subcellularLocation>
</comment>
<feature type="domain" description="C2H2-type" evidence="12">
    <location>
        <begin position="649"/>
        <end position="676"/>
    </location>
</feature>
<dbReference type="Gene3D" id="6.10.140.140">
    <property type="match status" value="1"/>
</dbReference>
<accession>A0A6P5JJP0</accession>
<sequence>MELLEQGSNLLKPVPFRNVFGDCVEDGWEWLDGRVLTPKTFLDSQELGDGSVPRQGSYCADAEVHASCSVSEPSRDTSASWDPRGLGTGQSGEQEGARMGPEFLTSRPPQAQIDLFQESVTFKDVAVDFTWEEWGYLDTSQKELYWEVMLENYRNLVSLGLADSNVNIISQLESGEAHGIPVDRVLRSCWPDGDTRPQTKESMPKLSMSIEVLSQQKSLCNDPCISKMGKTWECCVNSNEEKLSRQGKVIQAETADEVRGCEYSRCSQTVSPELVLFPKCGMSVVMDLHESDTQRRSLESDQRRSNQIHSQKKYSEVNKCQKAFGYDLDQIQKHGIHAEEQLQESGNSFFPNNEVTLCQRTHAGKMSSELIKCGKTSCQTADRTLHTSMESQNESHKCSDCGKVFQHKKSLTKHCRFHTGERPYECNDCGKAFFSRSDCTQHQKTHTGIKPHKCSLCGKAFLRKSHLTKHSHIHTGEKPYECTECGKIFRQKSHLRQHFNIHTGAKPFKCSDCGKTFRSNSSLTLHRRTHTGVRNSYQCSVCGKTLSQKCGLTKHSRIHTGEKPYDCSVCGKAFTQKSGLIKHSSVHTGEKPFKCSHCGKDFPRSAALARHQRTHTGEKPYECNECGKAFTQNSNLSVHKRIHTREKPYECNECGKAFTQFSNLSMHKRIHTREKS</sequence>
<keyword evidence="3" id="KW-0677">Repeat</keyword>
<feature type="domain" description="C2H2-type" evidence="12">
    <location>
        <begin position="480"/>
        <end position="507"/>
    </location>
</feature>
<keyword evidence="14" id="KW-1185">Reference proteome</keyword>
<evidence type="ECO:0000256" key="1">
    <source>
        <dbReference type="ARBA" id="ARBA00004123"/>
    </source>
</evidence>
<keyword evidence="2" id="KW-0479">Metal-binding</keyword>
<dbReference type="InParanoid" id="A0A6P5JJP0"/>
<feature type="domain" description="KRAB" evidence="13">
    <location>
        <begin position="120"/>
        <end position="191"/>
    </location>
</feature>
<dbReference type="Pfam" id="PF13465">
    <property type="entry name" value="zf-H2C2_2"/>
    <property type="match status" value="1"/>
</dbReference>
<evidence type="ECO:0000256" key="9">
    <source>
        <dbReference type="ARBA" id="ARBA00023242"/>
    </source>
</evidence>
<dbReference type="InterPro" id="IPR036051">
    <property type="entry name" value="KRAB_dom_sf"/>
</dbReference>
<proteinExistence type="predicted"/>
<evidence type="ECO:0000259" key="12">
    <source>
        <dbReference type="PROSITE" id="PS50157"/>
    </source>
</evidence>
<dbReference type="PROSITE" id="PS50805">
    <property type="entry name" value="KRAB"/>
    <property type="match status" value="1"/>
</dbReference>
<dbReference type="GO" id="GO:0003677">
    <property type="term" value="F:DNA binding"/>
    <property type="evidence" value="ECO:0007669"/>
    <property type="project" value="UniProtKB-KW"/>
</dbReference>
<dbReference type="RefSeq" id="XP_020834482.1">
    <property type="nucleotide sequence ID" value="XM_020978823.1"/>
</dbReference>
<dbReference type="PROSITE" id="PS50157">
    <property type="entry name" value="ZINC_FINGER_C2H2_2"/>
    <property type="match status" value="10"/>
</dbReference>
<dbReference type="FunFam" id="3.30.160.60:FF:000358">
    <property type="entry name" value="zinc finger protein 24"/>
    <property type="match status" value="1"/>
</dbReference>
<organism evidence="14 15">
    <name type="scientific">Phascolarctos cinereus</name>
    <name type="common">Koala</name>
    <dbReference type="NCBI Taxonomy" id="38626"/>
    <lineage>
        <taxon>Eukaryota</taxon>
        <taxon>Metazoa</taxon>
        <taxon>Chordata</taxon>
        <taxon>Craniata</taxon>
        <taxon>Vertebrata</taxon>
        <taxon>Euteleostomi</taxon>
        <taxon>Mammalia</taxon>
        <taxon>Metatheria</taxon>
        <taxon>Diprotodontia</taxon>
        <taxon>Phascolarctidae</taxon>
        <taxon>Phascolarctos</taxon>
    </lineage>
</organism>
<dbReference type="AlphaFoldDB" id="A0A6P5JJP0"/>
<dbReference type="GO" id="GO:0000122">
    <property type="term" value="P:negative regulation of transcription by RNA polymerase II"/>
    <property type="evidence" value="ECO:0007669"/>
    <property type="project" value="UniProtKB-ARBA"/>
</dbReference>
<keyword evidence="8" id="KW-0804">Transcription</keyword>
<dbReference type="FunFam" id="3.30.160.60:FF:002254">
    <property type="entry name" value="Zinc finger protein 540"/>
    <property type="match status" value="1"/>
</dbReference>
<feature type="domain" description="C2H2-type" evidence="12">
    <location>
        <begin position="452"/>
        <end position="479"/>
    </location>
</feature>
<evidence type="ECO:0000256" key="7">
    <source>
        <dbReference type="ARBA" id="ARBA00023125"/>
    </source>
</evidence>
<dbReference type="Proteomes" id="UP000515140">
    <property type="component" value="Unplaced"/>
</dbReference>
<gene>
    <name evidence="15" type="primary">LOC110202583</name>
</gene>
<keyword evidence="4 10" id="KW-0863">Zinc-finger</keyword>
<evidence type="ECO:0000313" key="14">
    <source>
        <dbReference type="Proteomes" id="UP000515140"/>
    </source>
</evidence>
<dbReference type="FunFam" id="3.30.160.60:FF:000238">
    <property type="entry name" value="Zinc finger protein 485"/>
    <property type="match status" value="1"/>
</dbReference>
<dbReference type="FunFam" id="3.30.160.60:FF:000495">
    <property type="entry name" value="zinc finger protein 668"/>
    <property type="match status" value="1"/>
</dbReference>
<evidence type="ECO:0000256" key="8">
    <source>
        <dbReference type="ARBA" id="ARBA00023163"/>
    </source>
</evidence>
<dbReference type="Pfam" id="PF01352">
    <property type="entry name" value="KRAB"/>
    <property type="match status" value="1"/>
</dbReference>
<feature type="domain" description="C2H2-type" evidence="12">
    <location>
        <begin position="593"/>
        <end position="620"/>
    </location>
</feature>
<dbReference type="PROSITE" id="PS00028">
    <property type="entry name" value="ZINC_FINGER_C2H2_1"/>
    <property type="match status" value="10"/>
</dbReference>
<feature type="domain" description="C2H2-type" evidence="12">
    <location>
        <begin position="396"/>
        <end position="423"/>
    </location>
</feature>
<dbReference type="PANTHER" id="PTHR47772">
    <property type="entry name" value="ZINC FINGER PROTEIN 200"/>
    <property type="match status" value="1"/>
</dbReference>